<reference evidence="2" key="1">
    <citation type="journal article" date="2019" name="Int. J. Syst. Evol. Microbiol.">
        <title>The Global Catalogue of Microorganisms (GCM) 10K type strain sequencing project: providing services to taxonomists for standard genome sequencing and annotation.</title>
        <authorList>
            <consortium name="The Broad Institute Genomics Platform"/>
            <consortium name="The Broad Institute Genome Sequencing Center for Infectious Disease"/>
            <person name="Wu L."/>
            <person name="Ma J."/>
        </authorList>
    </citation>
    <scope>NUCLEOTIDE SEQUENCE [LARGE SCALE GENOMIC DNA]</scope>
    <source>
        <strain evidence="2">JCM 6486</strain>
    </source>
</reference>
<evidence type="ECO:0000313" key="1">
    <source>
        <dbReference type="EMBL" id="GAA0862873.1"/>
    </source>
</evidence>
<sequence length="279" mass="31764">MKYLDSCKDVYKSLRADCENCFGLCCVSLYFSKSEGFPNDKVAGIPCINLQSDFRCSIHKNLRKKGLKGCSAYDCFGAGQKVAQITFNGRDWRKETKSKNQMFDAFLIMRQLHEMLWYLNQAISLKENTSIHDKIRLMIKETERITYLDCKSLIELDVMSHQDKVNILLSETSEMVRNKACCKQNKSKNIPKGLDCIGLDLRKFNLKGANLRGAFLIATNLRDVDLSKADLIGADMRDADIRGANLADCIFITQSQINTAKGDFNTKLPKILKKPPYWE</sequence>
<organism evidence="1 2">
    <name type="scientific">Paraclostridium tenue</name>
    <dbReference type="NCBI Taxonomy" id="1737"/>
    <lineage>
        <taxon>Bacteria</taxon>
        <taxon>Bacillati</taxon>
        <taxon>Bacillota</taxon>
        <taxon>Clostridia</taxon>
        <taxon>Peptostreptococcales</taxon>
        <taxon>Peptostreptococcaceae</taxon>
        <taxon>Paraclostridium</taxon>
    </lineage>
</organism>
<dbReference type="Proteomes" id="UP001400965">
    <property type="component" value="Unassembled WGS sequence"/>
</dbReference>
<proteinExistence type="predicted"/>
<evidence type="ECO:0000313" key="2">
    <source>
        <dbReference type="Proteomes" id="UP001400965"/>
    </source>
</evidence>
<dbReference type="InterPro" id="IPR001646">
    <property type="entry name" value="5peptide_repeat"/>
</dbReference>
<name>A0ABP3XB26_9FIRM</name>
<comment type="caution">
    <text evidence="1">The sequence shown here is derived from an EMBL/GenBank/DDBJ whole genome shotgun (WGS) entry which is preliminary data.</text>
</comment>
<dbReference type="SUPFAM" id="SSF141571">
    <property type="entry name" value="Pentapeptide repeat-like"/>
    <property type="match status" value="1"/>
</dbReference>
<protein>
    <submittedName>
        <fullName evidence="1">Pentapeptide repeat-containing protein</fullName>
    </submittedName>
</protein>
<dbReference type="RefSeq" id="WP_346043338.1">
    <property type="nucleotide sequence ID" value="NZ_BAAACP010000004.1"/>
</dbReference>
<dbReference type="Gene3D" id="2.160.20.80">
    <property type="entry name" value="E3 ubiquitin-protein ligase SopA"/>
    <property type="match status" value="1"/>
</dbReference>
<keyword evidence="2" id="KW-1185">Reference proteome</keyword>
<accession>A0ABP3XB26</accession>
<dbReference type="EMBL" id="BAAACP010000004">
    <property type="protein sequence ID" value="GAA0862873.1"/>
    <property type="molecule type" value="Genomic_DNA"/>
</dbReference>
<gene>
    <name evidence="1" type="ORF">GCM10008917_10020</name>
</gene>
<dbReference type="Pfam" id="PF00805">
    <property type="entry name" value="Pentapeptide"/>
    <property type="match status" value="1"/>
</dbReference>